<feature type="compositionally biased region" description="Low complexity" evidence="1">
    <location>
        <begin position="91"/>
        <end position="109"/>
    </location>
</feature>
<proteinExistence type="predicted"/>
<feature type="compositionally biased region" description="Polar residues" evidence="1">
    <location>
        <begin position="111"/>
        <end position="120"/>
    </location>
</feature>
<comment type="caution">
    <text evidence="4">The sequence shown here is derived from an EMBL/GenBank/DDBJ whole genome shotgun (WGS) entry which is preliminary data.</text>
</comment>
<feature type="compositionally biased region" description="Basic and acidic residues" evidence="1">
    <location>
        <begin position="12"/>
        <end position="22"/>
    </location>
</feature>
<sequence>MAGLGRAQRRSGGMEDTFRDYGSEGGFDVPNDRRDTARPRIGSSTRARPPRRKARDGLVLWRALALSASVLILGMGGVVAYHAMGPDRPAPDGAAAKATAATAPAAKTASDTRPQQTPVLKTTDGGHAQMSTKVASILGAPAAAPAQPERANALQVAAASPAANPATNPASAPAEPAPTPADFARPAFLEPVSGDEAGDDAILPEAATQTVSDTAPATGVPVPKAKPRALALASAEAGKAATDKAATEDGRTARIRSDVTLRSGPKRSASIVGTLNEGTKVVLYSCKAWCEVSSGDKRGFVYKAAVAQ</sequence>
<dbReference type="Gene3D" id="2.30.30.40">
    <property type="entry name" value="SH3 Domains"/>
    <property type="match status" value="1"/>
</dbReference>
<evidence type="ECO:0000256" key="1">
    <source>
        <dbReference type="SAM" id="MobiDB-lite"/>
    </source>
</evidence>
<feature type="domain" description="SH3b" evidence="3">
    <location>
        <begin position="258"/>
        <end position="305"/>
    </location>
</feature>
<evidence type="ECO:0000259" key="3">
    <source>
        <dbReference type="Pfam" id="PF08239"/>
    </source>
</evidence>
<feature type="region of interest" description="Disordered" evidence="1">
    <location>
        <begin position="1"/>
        <end position="55"/>
    </location>
</feature>
<reference evidence="4 5" key="1">
    <citation type="submission" date="2024-02" db="EMBL/GenBank/DDBJ databases">
        <title>Expansion and revision of Xanthobacter and proposal of Roseixanthobacter gen. nov.</title>
        <authorList>
            <person name="Soltysiak M.P.M."/>
            <person name="Jalihal A."/>
            <person name="Ory A."/>
            <person name="Chrisophersen C."/>
            <person name="Lee A.D."/>
            <person name="Boulton J."/>
            <person name="Springer M."/>
        </authorList>
    </citation>
    <scope>NUCLEOTIDE SEQUENCE [LARGE SCALE GENOMIC DNA]</scope>
    <source>
        <strain evidence="4 5">23A</strain>
    </source>
</reference>
<keyword evidence="5" id="KW-1185">Reference proteome</keyword>
<dbReference type="EMBL" id="JBAFVH010000002">
    <property type="protein sequence ID" value="MFG1371365.1"/>
    <property type="molecule type" value="Genomic_DNA"/>
</dbReference>
<evidence type="ECO:0000256" key="2">
    <source>
        <dbReference type="SAM" id="Phobius"/>
    </source>
</evidence>
<dbReference type="Proteomes" id="UP001604002">
    <property type="component" value="Unassembled WGS sequence"/>
</dbReference>
<feature type="transmembrane region" description="Helical" evidence="2">
    <location>
        <begin position="58"/>
        <end position="81"/>
    </location>
</feature>
<keyword evidence="2" id="KW-0812">Transmembrane</keyword>
<feature type="region of interest" description="Disordered" evidence="1">
    <location>
        <begin position="90"/>
        <end position="126"/>
    </location>
</feature>
<keyword evidence="2" id="KW-1133">Transmembrane helix</keyword>
<dbReference type="InterPro" id="IPR003646">
    <property type="entry name" value="SH3-like_bac-type"/>
</dbReference>
<name>A0ABW6ZRN0_9HYPH</name>
<evidence type="ECO:0000313" key="5">
    <source>
        <dbReference type="Proteomes" id="UP001604002"/>
    </source>
</evidence>
<organism evidence="4 5">
    <name type="scientific">Xanthobacter oligotrophicus</name>
    <dbReference type="NCBI Taxonomy" id="2607286"/>
    <lineage>
        <taxon>Bacteria</taxon>
        <taxon>Pseudomonadati</taxon>
        <taxon>Pseudomonadota</taxon>
        <taxon>Alphaproteobacteria</taxon>
        <taxon>Hyphomicrobiales</taxon>
        <taxon>Xanthobacteraceae</taxon>
        <taxon>Xanthobacter</taxon>
    </lineage>
</organism>
<evidence type="ECO:0000313" key="4">
    <source>
        <dbReference type="EMBL" id="MFG1371365.1"/>
    </source>
</evidence>
<feature type="region of interest" description="Disordered" evidence="1">
    <location>
        <begin position="141"/>
        <end position="185"/>
    </location>
</feature>
<gene>
    <name evidence="4" type="ORF">V5F32_04235</name>
</gene>
<protein>
    <submittedName>
        <fullName evidence="4">SH3 domain-containing protein</fullName>
    </submittedName>
</protein>
<accession>A0ABW6ZRN0</accession>
<feature type="compositionally biased region" description="Low complexity" evidence="1">
    <location>
        <begin position="141"/>
        <end position="174"/>
    </location>
</feature>
<keyword evidence="2" id="KW-0472">Membrane</keyword>
<dbReference type="Pfam" id="PF08239">
    <property type="entry name" value="SH3_3"/>
    <property type="match status" value="1"/>
</dbReference>
<dbReference type="RefSeq" id="WP_393991363.1">
    <property type="nucleotide sequence ID" value="NZ_JBAFVH010000002.1"/>
</dbReference>